<proteinExistence type="predicted"/>
<protein>
    <submittedName>
        <fullName evidence="1">Uncharacterized protein</fullName>
    </submittedName>
</protein>
<reference evidence="1 2" key="1">
    <citation type="submission" date="2023-11" db="EMBL/GenBank/DDBJ databases">
        <title>Draft genome sequence and annotation of the polyextremotolerant black yeast-like fungus Aureobasidium pullulans NRRL 62042.</title>
        <authorList>
            <person name="Dielentheis-Frenken M.R.E."/>
            <person name="Wibberg D."/>
            <person name="Blank L.M."/>
            <person name="Tiso T."/>
        </authorList>
    </citation>
    <scope>NUCLEOTIDE SEQUENCE [LARGE SCALE GENOMIC DNA]</scope>
    <source>
        <strain evidence="1 2">NRRL 62042</strain>
    </source>
</reference>
<keyword evidence="2" id="KW-1185">Reference proteome</keyword>
<sequence length="179" mass="20484">MPSNKARLYLALYARAGAAKMVGGEDTYHWAFLVGPKSDGTNDEGTRFHARERMKEGGVSEWLFEEVPTSLMPTRMIMVRVLIAKIEDTDKLAQLLRRIPVRQGQQGWNCVYWIKEALSELRASKNIIGTSVVEWEAVRNAAMSYCQKKKDEHRFDGMVDFDTLRVPTFDLIQNKETIV</sequence>
<gene>
    <name evidence="1" type="ORF">QM012_002437</name>
</gene>
<dbReference type="EMBL" id="JASGXD010000013">
    <property type="protein sequence ID" value="KAK6001947.1"/>
    <property type="molecule type" value="Genomic_DNA"/>
</dbReference>
<evidence type="ECO:0000313" key="2">
    <source>
        <dbReference type="Proteomes" id="UP001341245"/>
    </source>
</evidence>
<accession>A0ABR0TCC0</accession>
<dbReference type="Proteomes" id="UP001341245">
    <property type="component" value="Unassembled WGS sequence"/>
</dbReference>
<dbReference type="InterPro" id="IPR054208">
    <property type="entry name" value="DUF6914"/>
</dbReference>
<organism evidence="1 2">
    <name type="scientific">Aureobasidium pullulans</name>
    <name type="common">Black yeast</name>
    <name type="synonym">Pullularia pullulans</name>
    <dbReference type="NCBI Taxonomy" id="5580"/>
    <lineage>
        <taxon>Eukaryota</taxon>
        <taxon>Fungi</taxon>
        <taxon>Dikarya</taxon>
        <taxon>Ascomycota</taxon>
        <taxon>Pezizomycotina</taxon>
        <taxon>Dothideomycetes</taxon>
        <taxon>Dothideomycetidae</taxon>
        <taxon>Dothideales</taxon>
        <taxon>Saccotheciaceae</taxon>
        <taxon>Aureobasidium</taxon>
    </lineage>
</organism>
<evidence type="ECO:0000313" key="1">
    <source>
        <dbReference type="EMBL" id="KAK6001947.1"/>
    </source>
</evidence>
<dbReference type="Pfam" id="PF21858">
    <property type="entry name" value="DUF6914"/>
    <property type="match status" value="1"/>
</dbReference>
<comment type="caution">
    <text evidence="1">The sequence shown here is derived from an EMBL/GenBank/DDBJ whole genome shotgun (WGS) entry which is preliminary data.</text>
</comment>
<name>A0ABR0TCC0_AURPU</name>